<dbReference type="EMBL" id="JAWDJW010006569">
    <property type="protein sequence ID" value="KAK3064250.1"/>
    <property type="molecule type" value="Genomic_DNA"/>
</dbReference>
<evidence type="ECO:0000313" key="1">
    <source>
        <dbReference type="EMBL" id="KAK3064250.1"/>
    </source>
</evidence>
<keyword evidence="2" id="KW-1185">Reference proteome</keyword>
<reference evidence="1" key="1">
    <citation type="submission" date="2024-09" db="EMBL/GenBank/DDBJ databases">
        <title>Black Yeasts Isolated from many extreme environments.</title>
        <authorList>
            <person name="Coleine C."/>
            <person name="Stajich J.E."/>
            <person name="Selbmann L."/>
        </authorList>
    </citation>
    <scope>NUCLEOTIDE SEQUENCE</scope>
    <source>
        <strain evidence="1">CCFEE 5737</strain>
    </source>
</reference>
<dbReference type="Proteomes" id="UP001186974">
    <property type="component" value="Unassembled WGS sequence"/>
</dbReference>
<proteinExistence type="predicted"/>
<name>A0ACC3DA56_9PEZI</name>
<evidence type="ECO:0000313" key="2">
    <source>
        <dbReference type="Proteomes" id="UP001186974"/>
    </source>
</evidence>
<gene>
    <name evidence="1" type="ORF">LTS18_008864</name>
</gene>
<protein>
    <submittedName>
        <fullName evidence="1">Uncharacterized protein</fullName>
    </submittedName>
</protein>
<accession>A0ACC3DA56</accession>
<comment type="caution">
    <text evidence="1">The sequence shown here is derived from an EMBL/GenBank/DDBJ whole genome shotgun (WGS) entry which is preliminary data.</text>
</comment>
<sequence>MSATTTTTTATKPERPAPAPIDLLDNDIARVYTHIHPLLLLSLFYFRFDALVANPVQTLLSSLVPLALLQIAYCVLCLPPTTGSSSPQAKVAGKKGKSGKGKDELGIVNRMIPAVYALLLTAFFGLPVLTIGLILFGAPLTTHTPHTVLAAAHMAYLAAIPLVYVHGVDAGRWMDLASLSLPVDEVLGGALGVLMGAWGGAVPVPLDWDRDWQAWPITIVTGAYIGYTVGKFAGGVLFKGKRIEFN</sequence>
<organism evidence="1 2">
    <name type="scientific">Coniosporium uncinatum</name>
    <dbReference type="NCBI Taxonomy" id="93489"/>
    <lineage>
        <taxon>Eukaryota</taxon>
        <taxon>Fungi</taxon>
        <taxon>Dikarya</taxon>
        <taxon>Ascomycota</taxon>
        <taxon>Pezizomycotina</taxon>
        <taxon>Dothideomycetes</taxon>
        <taxon>Dothideomycetes incertae sedis</taxon>
        <taxon>Coniosporium</taxon>
    </lineage>
</organism>